<dbReference type="EMBL" id="UINC01020353">
    <property type="protein sequence ID" value="SVA85554.1"/>
    <property type="molecule type" value="Genomic_DNA"/>
</dbReference>
<name>A0A381Z8V3_9ZZZZ</name>
<evidence type="ECO:0000313" key="1">
    <source>
        <dbReference type="EMBL" id="SVA85554.1"/>
    </source>
</evidence>
<sequence length="33" mass="3654">PALNIAISISYSLGVYQNNVRMVRSSIYVRGVL</sequence>
<organism evidence="1">
    <name type="scientific">marine metagenome</name>
    <dbReference type="NCBI Taxonomy" id="408172"/>
    <lineage>
        <taxon>unclassified sequences</taxon>
        <taxon>metagenomes</taxon>
        <taxon>ecological metagenomes</taxon>
    </lineage>
</organism>
<gene>
    <name evidence="1" type="ORF">METZ01_LOCUS138408</name>
</gene>
<accession>A0A381Z8V3</accession>
<dbReference type="AlphaFoldDB" id="A0A381Z8V3"/>
<feature type="non-terminal residue" evidence="1">
    <location>
        <position position="1"/>
    </location>
</feature>
<protein>
    <submittedName>
        <fullName evidence="1">Uncharacterized protein</fullName>
    </submittedName>
</protein>
<proteinExistence type="predicted"/>
<reference evidence="1" key="1">
    <citation type="submission" date="2018-05" db="EMBL/GenBank/DDBJ databases">
        <authorList>
            <person name="Lanie J.A."/>
            <person name="Ng W.-L."/>
            <person name="Kazmierczak K.M."/>
            <person name="Andrzejewski T.M."/>
            <person name="Davidsen T.M."/>
            <person name="Wayne K.J."/>
            <person name="Tettelin H."/>
            <person name="Glass J.I."/>
            <person name="Rusch D."/>
            <person name="Podicherti R."/>
            <person name="Tsui H.-C.T."/>
            <person name="Winkler M.E."/>
        </authorList>
    </citation>
    <scope>NUCLEOTIDE SEQUENCE</scope>
</reference>